<dbReference type="GO" id="GO:0016491">
    <property type="term" value="F:oxidoreductase activity"/>
    <property type="evidence" value="ECO:0007669"/>
    <property type="project" value="UniProtKB-KW"/>
</dbReference>
<dbReference type="PRINTS" id="PR00081">
    <property type="entry name" value="GDHRDH"/>
</dbReference>
<organism evidence="4 5">
    <name type="scientific">Aspergillus ruber (strain CBS 135680)</name>
    <dbReference type="NCBI Taxonomy" id="1388766"/>
    <lineage>
        <taxon>Eukaryota</taxon>
        <taxon>Fungi</taxon>
        <taxon>Dikarya</taxon>
        <taxon>Ascomycota</taxon>
        <taxon>Pezizomycotina</taxon>
        <taxon>Eurotiomycetes</taxon>
        <taxon>Eurotiomycetidae</taxon>
        <taxon>Eurotiales</taxon>
        <taxon>Aspergillaceae</taxon>
        <taxon>Aspergillus</taxon>
        <taxon>Aspergillus subgen. Aspergillus</taxon>
    </lineage>
</organism>
<dbReference type="InterPro" id="IPR036291">
    <property type="entry name" value="NAD(P)-bd_dom_sf"/>
</dbReference>
<dbReference type="SUPFAM" id="SSF51735">
    <property type="entry name" value="NAD(P)-binding Rossmann-fold domains"/>
    <property type="match status" value="1"/>
</dbReference>
<dbReference type="PANTHER" id="PTHR24321">
    <property type="entry name" value="DEHYDROGENASES, SHORT CHAIN"/>
    <property type="match status" value="1"/>
</dbReference>
<name>A0A017S4E0_ASPRC</name>
<dbReference type="InterPro" id="IPR002347">
    <property type="entry name" value="SDR_fam"/>
</dbReference>
<evidence type="ECO:0000256" key="2">
    <source>
        <dbReference type="ARBA" id="ARBA00022857"/>
    </source>
</evidence>
<dbReference type="AlphaFoldDB" id="A0A017S4E0"/>
<evidence type="ECO:0000256" key="3">
    <source>
        <dbReference type="ARBA" id="ARBA00023002"/>
    </source>
</evidence>
<gene>
    <name evidence="4" type="ORF">EURHEDRAFT_526086</name>
</gene>
<dbReference type="GeneID" id="63702095"/>
<dbReference type="PROSITE" id="PS00061">
    <property type="entry name" value="ADH_SHORT"/>
    <property type="match status" value="1"/>
</dbReference>
<keyword evidence="5" id="KW-1185">Reference proteome</keyword>
<evidence type="ECO:0000256" key="1">
    <source>
        <dbReference type="ARBA" id="ARBA00006484"/>
    </source>
</evidence>
<protein>
    <submittedName>
        <fullName evidence="4">Short-chain dehydrogenase/reductase SDR</fullName>
    </submittedName>
</protein>
<evidence type="ECO:0000313" key="4">
    <source>
        <dbReference type="EMBL" id="EYE91701.1"/>
    </source>
</evidence>
<dbReference type="Gene3D" id="3.40.50.720">
    <property type="entry name" value="NAD(P)-binding Rossmann-like Domain"/>
    <property type="match status" value="1"/>
</dbReference>
<dbReference type="HOGENOM" id="CLU_010194_1_0_1"/>
<proteinExistence type="inferred from homology"/>
<keyword evidence="3" id="KW-0560">Oxidoreductase</keyword>
<dbReference type="InterPro" id="IPR020904">
    <property type="entry name" value="Sc_DH/Rdtase_CS"/>
</dbReference>
<accession>A0A017S4E0</accession>
<sequence>MATLNGIAIVTGAGSGIGRECALGFAFAGAAGVVFADRNLPAAEEAAETSRRISNNHDSYHALVIQVDVADRQSVEGMLSRTLEKFGRVDYCVNAAGMAMRRPRNILDLTSDEFDQLYNVNVRGTTNTLQAIARQMQKQDPCSVSTRNGPREIGRGVIVNLGSMHSHIAAKDIAHYTMSKHAVLGLTKSAALDLAPQGIRVNSVCPTWVDTPMIDAVEGSEQLRLMVNDVVPLGRIAQPDEVADVVLFLCSPQASYVTGSGWMIDGGLSCMSKL</sequence>
<keyword evidence="2" id="KW-0521">NADP</keyword>
<evidence type="ECO:0000313" key="5">
    <source>
        <dbReference type="Proteomes" id="UP000019804"/>
    </source>
</evidence>
<reference evidence="5" key="1">
    <citation type="journal article" date="2014" name="Nat. Commun.">
        <title>Genomic adaptations of the halophilic Dead Sea filamentous fungus Eurotium rubrum.</title>
        <authorList>
            <person name="Kis-Papo T."/>
            <person name="Weig A.R."/>
            <person name="Riley R."/>
            <person name="Persoh D."/>
            <person name="Salamov A."/>
            <person name="Sun H."/>
            <person name="Lipzen A."/>
            <person name="Wasser S.P."/>
            <person name="Rambold G."/>
            <person name="Grigoriev I.V."/>
            <person name="Nevo E."/>
        </authorList>
    </citation>
    <scope>NUCLEOTIDE SEQUENCE [LARGE SCALE GENOMIC DNA]</scope>
    <source>
        <strain evidence="5">CBS 135680</strain>
    </source>
</reference>
<comment type="similarity">
    <text evidence="1">Belongs to the short-chain dehydrogenases/reductases (SDR) family.</text>
</comment>
<dbReference type="RefSeq" id="XP_040635391.1">
    <property type="nucleotide sequence ID" value="XM_040786971.1"/>
</dbReference>
<dbReference type="EMBL" id="KK088442">
    <property type="protein sequence ID" value="EYE91701.1"/>
    <property type="molecule type" value="Genomic_DNA"/>
</dbReference>
<dbReference type="CDD" id="cd05233">
    <property type="entry name" value="SDR_c"/>
    <property type="match status" value="1"/>
</dbReference>
<dbReference type="OrthoDB" id="5840532at2759"/>
<dbReference type="FunFam" id="3.40.50.720:FF:000084">
    <property type="entry name" value="Short-chain dehydrogenase reductase"/>
    <property type="match status" value="1"/>
</dbReference>
<dbReference type="STRING" id="1388766.A0A017S4E0"/>
<dbReference type="Proteomes" id="UP000019804">
    <property type="component" value="Unassembled WGS sequence"/>
</dbReference>
<dbReference type="GO" id="GO:0044550">
    <property type="term" value="P:secondary metabolite biosynthetic process"/>
    <property type="evidence" value="ECO:0007669"/>
    <property type="project" value="UniProtKB-ARBA"/>
</dbReference>
<dbReference type="Pfam" id="PF13561">
    <property type="entry name" value="adh_short_C2"/>
    <property type="match status" value="1"/>
</dbReference>
<dbReference type="PRINTS" id="PR00080">
    <property type="entry name" value="SDRFAMILY"/>
</dbReference>
<dbReference type="PANTHER" id="PTHR24321:SF12">
    <property type="entry name" value="SHORT-CHAIN DEHYDROGENASE_REDUCTASE FAMILY, PUTATIVE (AFU_ORTHOLOGUE AFUA_5G14340)-RELATED"/>
    <property type="match status" value="1"/>
</dbReference>